<organism evidence="2 3">
    <name type="scientific">Brassica rapa subsp. trilocularis</name>
    <dbReference type="NCBI Taxonomy" id="1813537"/>
    <lineage>
        <taxon>Eukaryota</taxon>
        <taxon>Viridiplantae</taxon>
        <taxon>Streptophyta</taxon>
        <taxon>Embryophyta</taxon>
        <taxon>Tracheophyta</taxon>
        <taxon>Spermatophyta</taxon>
        <taxon>Magnoliopsida</taxon>
        <taxon>eudicotyledons</taxon>
        <taxon>Gunneridae</taxon>
        <taxon>Pentapetalae</taxon>
        <taxon>rosids</taxon>
        <taxon>malvids</taxon>
        <taxon>Brassicales</taxon>
        <taxon>Brassicaceae</taxon>
        <taxon>Brassiceae</taxon>
        <taxon>Brassica</taxon>
    </lineage>
</organism>
<evidence type="ECO:0000313" key="2">
    <source>
        <dbReference type="EMBL" id="KAG5393686.1"/>
    </source>
</evidence>
<keyword evidence="3" id="KW-1185">Reference proteome</keyword>
<accession>A0ABQ7M6Y5</accession>
<gene>
    <name evidence="2" type="primary">A06p033800.1_BraROA</name>
    <name evidence="2" type="ORF">IGI04_023649</name>
</gene>
<protein>
    <submittedName>
        <fullName evidence="2">Uncharacterized protein</fullName>
    </submittedName>
</protein>
<sequence length="229" mass="25580">MQPVSLEGIQKGGNVVSDLLRELTALPTGTHSQGEKHIYQLEGAGFEDTRNLMPRLQITEPVTERFFDSEEENWKLVSGKAHSPHVASIHVDNQRSLQIAEDDSSFVVSSSRFSPLLEDVDEEEEHLEDSSNGVEGMEEGELVEDKSNPSKQVTGKGRRAVGALPQKATVKEATNLNGWYVSGKRNRRFQDLYNKILAQPLPDEPFGIDKVLWKHGEDDFKDSFSSTET</sequence>
<feature type="region of interest" description="Disordered" evidence="1">
    <location>
        <begin position="119"/>
        <end position="160"/>
    </location>
</feature>
<evidence type="ECO:0000313" key="3">
    <source>
        <dbReference type="Proteomes" id="UP000823674"/>
    </source>
</evidence>
<dbReference type="Proteomes" id="UP000823674">
    <property type="component" value="Chromosome A06"/>
</dbReference>
<reference evidence="2 3" key="1">
    <citation type="submission" date="2021-03" db="EMBL/GenBank/DDBJ databases">
        <authorList>
            <person name="King G.J."/>
            <person name="Bancroft I."/>
            <person name="Baten A."/>
            <person name="Bloomfield J."/>
            <person name="Borpatragohain P."/>
            <person name="He Z."/>
            <person name="Irish N."/>
            <person name="Irwin J."/>
            <person name="Liu K."/>
            <person name="Mauleon R.P."/>
            <person name="Moore J."/>
            <person name="Morris R."/>
            <person name="Ostergaard L."/>
            <person name="Wang B."/>
            <person name="Wells R."/>
        </authorList>
    </citation>
    <scope>NUCLEOTIDE SEQUENCE [LARGE SCALE GENOMIC DNA]</scope>
    <source>
        <strain evidence="2">R-o-18</strain>
        <tissue evidence="2">Leaf</tissue>
    </source>
</reference>
<dbReference type="EMBL" id="JADBGQ010000006">
    <property type="protein sequence ID" value="KAG5393686.1"/>
    <property type="molecule type" value="Genomic_DNA"/>
</dbReference>
<proteinExistence type="predicted"/>
<name>A0ABQ7M6Y5_BRACM</name>
<comment type="caution">
    <text evidence="2">The sequence shown here is derived from an EMBL/GenBank/DDBJ whole genome shotgun (WGS) entry which is preliminary data.</text>
</comment>
<evidence type="ECO:0000256" key="1">
    <source>
        <dbReference type="SAM" id="MobiDB-lite"/>
    </source>
</evidence>